<dbReference type="RefSeq" id="WP_012924958.1">
    <property type="nucleotide sequence ID" value="NC_013730.1"/>
</dbReference>
<dbReference type="STRING" id="504472.Slin_0342"/>
<evidence type="ECO:0000313" key="2">
    <source>
        <dbReference type="EMBL" id="ADB36406.1"/>
    </source>
</evidence>
<feature type="chain" id="PRO_5003035424" description="DUF2141 domain-containing protein" evidence="1">
    <location>
        <begin position="26"/>
        <end position="149"/>
    </location>
</feature>
<dbReference type="HOGENOM" id="CLU_125018_2_0_10"/>
<proteinExistence type="predicted"/>
<sequence length="149" mass="16403">MKTLLFTFALLTGLFTNTIAASRLAAPGDSATYKLTIDFTNVTKRTGTLYVGLVNDAADFNGNSYRKTRIQIPATGDFQVKFDQLPAGRYAVKVFQDLNDNQKLDKTNQMPTEPFGFSNVTMLMGPPSFEESAFEFNAPKTIVISLIGQ</sequence>
<dbReference type="Pfam" id="PF09912">
    <property type="entry name" value="DUF2141"/>
    <property type="match status" value="1"/>
</dbReference>
<dbReference type="eggNOG" id="COG4704">
    <property type="taxonomic scope" value="Bacteria"/>
</dbReference>
<evidence type="ECO:0000256" key="1">
    <source>
        <dbReference type="SAM" id="SignalP"/>
    </source>
</evidence>
<dbReference type="EMBL" id="CP001769">
    <property type="protein sequence ID" value="ADB36406.1"/>
    <property type="molecule type" value="Genomic_DNA"/>
</dbReference>
<keyword evidence="1" id="KW-0732">Signal</keyword>
<keyword evidence="3" id="KW-1185">Reference proteome</keyword>
<dbReference type="InterPro" id="IPR018673">
    <property type="entry name" value="DUF2141"/>
</dbReference>
<protein>
    <recommendedName>
        <fullName evidence="4">DUF2141 domain-containing protein</fullName>
    </recommendedName>
</protein>
<gene>
    <name evidence="2" type="ordered locus">Slin_0342</name>
</gene>
<name>D2QDH6_SPILD</name>
<evidence type="ECO:0000313" key="3">
    <source>
        <dbReference type="Proteomes" id="UP000002028"/>
    </source>
</evidence>
<evidence type="ECO:0008006" key="4">
    <source>
        <dbReference type="Google" id="ProtNLM"/>
    </source>
</evidence>
<reference evidence="2 3" key="1">
    <citation type="journal article" date="2010" name="Stand. Genomic Sci.">
        <title>Complete genome sequence of Spirosoma linguale type strain (1).</title>
        <authorList>
            <person name="Lail K."/>
            <person name="Sikorski J."/>
            <person name="Saunders E."/>
            <person name="Lapidus A."/>
            <person name="Glavina Del Rio T."/>
            <person name="Copeland A."/>
            <person name="Tice H."/>
            <person name="Cheng J.-F."/>
            <person name="Lucas S."/>
            <person name="Nolan M."/>
            <person name="Bruce D."/>
            <person name="Goodwin L."/>
            <person name="Pitluck S."/>
            <person name="Ivanova N."/>
            <person name="Mavromatis K."/>
            <person name="Ovchinnikova G."/>
            <person name="Pati A."/>
            <person name="Chen A."/>
            <person name="Palaniappan K."/>
            <person name="Land M."/>
            <person name="Hauser L."/>
            <person name="Chang Y.-J."/>
            <person name="Jeffries C.D."/>
            <person name="Chain P."/>
            <person name="Brettin T."/>
            <person name="Detter J.C."/>
            <person name="Schuetze A."/>
            <person name="Rohde M."/>
            <person name="Tindall B.J."/>
            <person name="Goeker M."/>
            <person name="Bristow J."/>
            <person name="Eisen J.A."/>
            <person name="Markowitz V."/>
            <person name="Hugenholtz P."/>
            <person name="Kyrpides N.C."/>
            <person name="Klenk H.-P."/>
            <person name="Chen F."/>
        </authorList>
    </citation>
    <scope>NUCLEOTIDE SEQUENCE [LARGE SCALE GENOMIC DNA]</scope>
    <source>
        <strain evidence="3">ATCC 33905 / DSM 74 / LMG 10896 / Claus 1</strain>
    </source>
</reference>
<feature type="signal peptide" evidence="1">
    <location>
        <begin position="1"/>
        <end position="25"/>
    </location>
</feature>
<organism evidence="2 3">
    <name type="scientific">Spirosoma linguale (strain ATCC 33905 / DSM 74 / LMG 10896 / Claus 1)</name>
    <dbReference type="NCBI Taxonomy" id="504472"/>
    <lineage>
        <taxon>Bacteria</taxon>
        <taxon>Pseudomonadati</taxon>
        <taxon>Bacteroidota</taxon>
        <taxon>Cytophagia</taxon>
        <taxon>Cytophagales</taxon>
        <taxon>Cytophagaceae</taxon>
        <taxon>Spirosoma</taxon>
    </lineage>
</organism>
<accession>D2QDH6</accession>
<dbReference type="AlphaFoldDB" id="D2QDH6"/>
<dbReference type="Proteomes" id="UP000002028">
    <property type="component" value="Chromosome"/>
</dbReference>
<dbReference type="KEGG" id="sli:Slin_0342"/>